<dbReference type="Proteomes" id="UP001302120">
    <property type="component" value="Unassembled WGS sequence"/>
</dbReference>
<gene>
    <name evidence="1" type="ORF">VB620_14435</name>
</gene>
<accession>A0ABU5UH35</accession>
<evidence type="ECO:0000313" key="1">
    <source>
        <dbReference type="EMBL" id="MEA5582534.1"/>
    </source>
</evidence>
<feature type="non-terminal residue" evidence="1">
    <location>
        <position position="1"/>
    </location>
</feature>
<reference evidence="1 2" key="1">
    <citation type="submission" date="2023-12" db="EMBL/GenBank/DDBJ databases">
        <title>Baltic Sea Cyanobacteria.</title>
        <authorList>
            <person name="Delbaje E."/>
            <person name="Fewer D.P."/>
            <person name="Shishido T.K."/>
        </authorList>
    </citation>
    <scope>NUCLEOTIDE SEQUENCE [LARGE SCALE GENOMIC DNA]</scope>
    <source>
        <strain evidence="1 2">UHCC-0300</strain>
    </source>
</reference>
<proteinExistence type="predicted"/>
<dbReference type="EMBL" id="JAYGHG010000024">
    <property type="protein sequence ID" value="MEA5582534.1"/>
    <property type="molecule type" value="Genomic_DNA"/>
</dbReference>
<protein>
    <submittedName>
        <fullName evidence="1">Uncharacterized protein</fullName>
    </submittedName>
</protein>
<organism evidence="1 2">
    <name type="scientific">Nodularia harveyana UHCC-0300</name>
    <dbReference type="NCBI Taxonomy" id="2974287"/>
    <lineage>
        <taxon>Bacteria</taxon>
        <taxon>Bacillati</taxon>
        <taxon>Cyanobacteriota</taxon>
        <taxon>Cyanophyceae</taxon>
        <taxon>Nostocales</taxon>
        <taxon>Nodulariaceae</taxon>
        <taxon>Nodularia</taxon>
    </lineage>
</organism>
<comment type="caution">
    <text evidence="1">The sequence shown here is derived from an EMBL/GenBank/DDBJ whole genome shotgun (WGS) entry which is preliminary data.</text>
</comment>
<sequence>LPYHLIYQILGRIFSDGRTHKHIRRTQPLLWRSLFHPPLNGYQSFLLMFDKSVFSPFAWQLLLTAIFSRRFHLDNVAIRKTVLIKS</sequence>
<evidence type="ECO:0000313" key="2">
    <source>
        <dbReference type="Proteomes" id="UP001302120"/>
    </source>
</evidence>
<keyword evidence="2" id="KW-1185">Reference proteome</keyword>
<name>A0ABU5UH35_9CYAN</name>